<evidence type="ECO:0000313" key="2">
    <source>
        <dbReference type="Proteomes" id="UP000218209"/>
    </source>
</evidence>
<keyword evidence="2" id="KW-1185">Reference proteome</keyword>
<protein>
    <submittedName>
        <fullName evidence="1">Uncharacterized protein</fullName>
    </submittedName>
</protein>
<dbReference type="AlphaFoldDB" id="A0A1X6NQW2"/>
<organism evidence="1 2">
    <name type="scientific">Porphyra umbilicalis</name>
    <name type="common">Purple laver</name>
    <name type="synonym">Red alga</name>
    <dbReference type="NCBI Taxonomy" id="2786"/>
    <lineage>
        <taxon>Eukaryota</taxon>
        <taxon>Rhodophyta</taxon>
        <taxon>Bangiophyceae</taxon>
        <taxon>Bangiales</taxon>
        <taxon>Bangiaceae</taxon>
        <taxon>Porphyra</taxon>
    </lineage>
</organism>
<dbReference type="EMBL" id="KV919196">
    <property type="protein sequence ID" value="OSX70876.1"/>
    <property type="molecule type" value="Genomic_DNA"/>
</dbReference>
<gene>
    <name evidence="1" type="ORF">BU14_0646s0004</name>
</gene>
<accession>A0A1X6NQW2</accession>
<name>A0A1X6NQW2_PORUM</name>
<dbReference type="Proteomes" id="UP000218209">
    <property type="component" value="Unassembled WGS sequence"/>
</dbReference>
<evidence type="ECO:0000313" key="1">
    <source>
        <dbReference type="EMBL" id="OSX70876.1"/>
    </source>
</evidence>
<dbReference type="OrthoDB" id="10032694at2759"/>
<reference evidence="1 2" key="1">
    <citation type="submission" date="2017-03" db="EMBL/GenBank/DDBJ databases">
        <title>WGS assembly of Porphyra umbilicalis.</title>
        <authorList>
            <person name="Brawley S.H."/>
            <person name="Blouin N.A."/>
            <person name="Ficko-Blean E."/>
            <person name="Wheeler G.L."/>
            <person name="Lohr M."/>
            <person name="Goodson H.V."/>
            <person name="Jenkins J.W."/>
            <person name="Blaby-Haas C.E."/>
            <person name="Helliwell K.E."/>
            <person name="Chan C."/>
            <person name="Marriage T."/>
            <person name="Bhattacharya D."/>
            <person name="Klein A.S."/>
            <person name="Badis Y."/>
            <person name="Brodie J."/>
            <person name="Cao Y."/>
            <person name="Collen J."/>
            <person name="Dittami S.M."/>
            <person name="Gachon C.M."/>
            <person name="Green B.R."/>
            <person name="Karpowicz S."/>
            <person name="Kim J.W."/>
            <person name="Kudahl U."/>
            <person name="Lin S."/>
            <person name="Michel G."/>
            <person name="Mittag M."/>
            <person name="Olson B.J."/>
            <person name="Pangilinan J."/>
            <person name="Peng Y."/>
            <person name="Qiu H."/>
            <person name="Shu S."/>
            <person name="Singer J.T."/>
            <person name="Smith A.G."/>
            <person name="Sprecher B.N."/>
            <person name="Wagner V."/>
            <person name="Wang W."/>
            <person name="Wang Z.-Y."/>
            <person name="Yan J."/>
            <person name="Yarish C."/>
            <person name="Zoeuner-Riek S."/>
            <person name="Zhuang Y."/>
            <person name="Zou Y."/>
            <person name="Lindquist E.A."/>
            <person name="Grimwood J."/>
            <person name="Barry K."/>
            <person name="Rokhsar D.S."/>
            <person name="Schmutz J."/>
            <person name="Stiller J.W."/>
            <person name="Grossman A.R."/>
            <person name="Prochnik S.E."/>
        </authorList>
    </citation>
    <scope>NUCLEOTIDE SEQUENCE [LARGE SCALE GENOMIC DNA]</scope>
    <source>
        <strain evidence="1">4086291</strain>
    </source>
</reference>
<proteinExistence type="predicted"/>
<sequence length="294" mass="31965">MDKGCRTSSVEGLLGFANHDRPASVGNSVVLGVFPSDVEDLRSNGLSVAAELRAVRPILTGDISWMAAFCGHAGSSSRHPYLLCTALKLRWAGDGPTVALYSCLQLVKLSLDVCLALGSCVENADLPQLLTHDQHWSVQRRPLKFVPSENIASTPLHLTLGMTSDTLQLASEVLTLVCNLPDEYAPIRWAALFLRDCATWQALLPILNRSIIIAPPDMDDFERRAALFVDGLVSSFDWVTVTPKMHILVCHATAFLRRFGNLGCYSEQAPEALHGRFNEEAALYTTGTLLGSCG</sequence>